<dbReference type="EMBL" id="JAMYWD010000009">
    <property type="protein sequence ID" value="KAJ4960983.1"/>
    <property type="molecule type" value="Genomic_DNA"/>
</dbReference>
<accession>A0A9Q0HA34</accession>
<comment type="caution">
    <text evidence="6">The sequence shown here is derived from an EMBL/GenBank/DDBJ whole genome shotgun (WGS) entry which is preliminary data.</text>
</comment>
<dbReference type="AlphaFoldDB" id="A0A9Q0HA34"/>
<dbReference type="InterPro" id="IPR038765">
    <property type="entry name" value="Papain-like_cys_pep_sf"/>
</dbReference>
<evidence type="ECO:0000256" key="3">
    <source>
        <dbReference type="ARBA" id="ARBA00022801"/>
    </source>
</evidence>
<keyword evidence="4" id="KW-0788">Thiol protease</keyword>
<evidence type="ECO:0000259" key="5">
    <source>
        <dbReference type="PROSITE" id="PS50600"/>
    </source>
</evidence>
<evidence type="ECO:0000313" key="7">
    <source>
        <dbReference type="Proteomes" id="UP001141806"/>
    </source>
</evidence>
<dbReference type="Proteomes" id="UP001141806">
    <property type="component" value="Unassembled WGS sequence"/>
</dbReference>
<evidence type="ECO:0000256" key="4">
    <source>
        <dbReference type="ARBA" id="ARBA00022807"/>
    </source>
</evidence>
<dbReference type="PANTHER" id="PTHR46915">
    <property type="entry name" value="UBIQUITIN-LIKE PROTEASE 4-RELATED"/>
    <property type="match status" value="1"/>
</dbReference>
<dbReference type="OrthoDB" id="442460at2759"/>
<dbReference type="PANTHER" id="PTHR46915:SF2">
    <property type="entry name" value="UBIQUITIN-LIKE PROTEASE 4"/>
    <property type="match status" value="1"/>
</dbReference>
<keyword evidence="2" id="KW-0645">Protease</keyword>
<dbReference type="GO" id="GO:0006508">
    <property type="term" value="P:proteolysis"/>
    <property type="evidence" value="ECO:0007669"/>
    <property type="project" value="UniProtKB-KW"/>
</dbReference>
<evidence type="ECO:0000256" key="1">
    <source>
        <dbReference type="ARBA" id="ARBA00005234"/>
    </source>
</evidence>
<sequence>MLSSCFQGQSRLTVVLVDEEDCPSVEATQKKEQIIERMMDSKIHYPSRNDPESIELCYSDIDCLVPEAFLSSTIMNFYIRYLQRVVSLTGRATGGYHFFNTYFYKKLKEAVSCKKSEKDSFLKFRRWWKGVNMFQKAYIFLPIHEKQHWSLVIICNLDKDDESRQVILLHLDSLGYHPSSEIFENIRSFLKEEWKCLSEEVAAPDPSIGDREWRNLRNKIDERKITVPQQKNHYDCGIFVLYFMERFIEEVPERLKKKDLAMFGKHWFKPEEASRMRGRIRELLLDVFENAKMEDFSRESSPASSASAAVECSEDHSDSLHMIWTECDI</sequence>
<dbReference type="GO" id="GO:0016926">
    <property type="term" value="P:protein desumoylation"/>
    <property type="evidence" value="ECO:0007669"/>
    <property type="project" value="UniProtKB-ARBA"/>
</dbReference>
<dbReference type="Gene3D" id="1.10.418.20">
    <property type="match status" value="1"/>
</dbReference>
<dbReference type="GO" id="GO:0008234">
    <property type="term" value="F:cysteine-type peptidase activity"/>
    <property type="evidence" value="ECO:0007669"/>
    <property type="project" value="UniProtKB-KW"/>
</dbReference>
<dbReference type="InterPro" id="IPR003653">
    <property type="entry name" value="Peptidase_C48_C"/>
</dbReference>
<keyword evidence="7" id="KW-1185">Reference proteome</keyword>
<dbReference type="Pfam" id="PF02902">
    <property type="entry name" value="Peptidase_C48"/>
    <property type="match status" value="1"/>
</dbReference>
<comment type="similarity">
    <text evidence="1">Belongs to the peptidase C48 family.</text>
</comment>
<reference evidence="6" key="1">
    <citation type="journal article" date="2023" name="Plant J.">
        <title>The genome of the king protea, Protea cynaroides.</title>
        <authorList>
            <person name="Chang J."/>
            <person name="Duong T.A."/>
            <person name="Schoeman C."/>
            <person name="Ma X."/>
            <person name="Roodt D."/>
            <person name="Barker N."/>
            <person name="Li Z."/>
            <person name="Van de Peer Y."/>
            <person name="Mizrachi E."/>
        </authorList>
    </citation>
    <scope>NUCLEOTIDE SEQUENCE</scope>
    <source>
        <tissue evidence="6">Young leaves</tissue>
    </source>
</reference>
<evidence type="ECO:0000256" key="2">
    <source>
        <dbReference type="ARBA" id="ARBA00022670"/>
    </source>
</evidence>
<gene>
    <name evidence="6" type="ORF">NE237_020893</name>
</gene>
<dbReference type="Gene3D" id="3.30.310.130">
    <property type="entry name" value="Ubiquitin-related"/>
    <property type="match status" value="1"/>
</dbReference>
<evidence type="ECO:0000313" key="6">
    <source>
        <dbReference type="EMBL" id="KAJ4960983.1"/>
    </source>
</evidence>
<dbReference type="SUPFAM" id="SSF54001">
    <property type="entry name" value="Cysteine proteinases"/>
    <property type="match status" value="1"/>
</dbReference>
<keyword evidence="3" id="KW-0378">Hydrolase</keyword>
<organism evidence="6 7">
    <name type="scientific">Protea cynaroides</name>
    <dbReference type="NCBI Taxonomy" id="273540"/>
    <lineage>
        <taxon>Eukaryota</taxon>
        <taxon>Viridiplantae</taxon>
        <taxon>Streptophyta</taxon>
        <taxon>Embryophyta</taxon>
        <taxon>Tracheophyta</taxon>
        <taxon>Spermatophyta</taxon>
        <taxon>Magnoliopsida</taxon>
        <taxon>Proteales</taxon>
        <taxon>Proteaceae</taxon>
        <taxon>Protea</taxon>
    </lineage>
</organism>
<proteinExistence type="inferred from homology"/>
<name>A0A9Q0HA34_9MAGN</name>
<feature type="domain" description="Ubiquitin-like protease family profile" evidence="5">
    <location>
        <begin position="54"/>
        <end position="247"/>
    </location>
</feature>
<dbReference type="PROSITE" id="PS50600">
    <property type="entry name" value="ULP_PROTEASE"/>
    <property type="match status" value="1"/>
</dbReference>
<protein>
    <recommendedName>
        <fullName evidence="5">Ubiquitin-like protease family profile domain-containing protein</fullName>
    </recommendedName>
</protein>